<dbReference type="InterPro" id="IPR002734">
    <property type="entry name" value="RibDG_C"/>
</dbReference>
<dbReference type="Proteomes" id="UP001403385">
    <property type="component" value="Unassembled WGS sequence"/>
</dbReference>
<evidence type="ECO:0000259" key="1">
    <source>
        <dbReference type="Pfam" id="PF01872"/>
    </source>
</evidence>
<reference evidence="2 3" key="1">
    <citation type="submission" date="2024-04" db="EMBL/GenBank/DDBJ databases">
        <title>Novel genus in family Flammeovirgaceae.</title>
        <authorList>
            <person name="Nguyen T.H."/>
            <person name="Vuong T.Q."/>
            <person name="Le H."/>
            <person name="Kim S.-G."/>
        </authorList>
    </citation>
    <scope>NUCLEOTIDE SEQUENCE [LARGE SCALE GENOMIC DNA]</scope>
    <source>
        <strain evidence="2 3">JCM 23209</strain>
    </source>
</reference>
<dbReference type="PANTHER" id="PTHR38011">
    <property type="entry name" value="DIHYDROFOLATE REDUCTASE FAMILY PROTEIN (AFU_ORTHOLOGUE AFUA_8G06820)"/>
    <property type="match status" value="1"/>
</dbReference>
<evidence type="ECO:0000313" key="3">
    <source>
        <dbReference type="Proteomes" id="UP001403385"/>
    </source>
</evidence>
<proteinExistence type="predicted"/>
<gene>
    <name evidence="2" type="ORF">AAG747_27295</name>
</gene>
<accession>A0AAW9SLB5</accession>
<dbReference type="InterPro" id="IPR050765">
    <property type="entry name" value="Riboflavin_Biosynth_HTPR"/>
</dbReference>
<dbReference type="GO" id="GO:0008703">
    <property type="term" value="F:5-amino-6-(5-phosphoribosylamino)uracil reductase activity"/>
    <property type="evidence" value="ECO:0007669"/>
    <property type="project" value="InterPro"/>
</dbReference>
<dbReference type="PANTHER" id="PTHR38011:SF11">
    <property type="entry name" value="2,5-DIAMINO-6-RIBOSYLAMINO-4(3H)-PYRIMIDINONE 5'-PHOSPHATE REDUCTASE"/>
    <property type="match status" value="1"/>
</dbReference>
<dbReference type="SUPFAM" id="SSF53597">
    <property type="entry name" value="Dihydrofolate reductase-like"/>
    <property type="match status" value="1"/>
</dbReference>
<dbReference type="Gene3D" id="3.40.430.10">
    <property type="entry name" value="Dihydrofolate Reductase, subunit A"/>
    <property type="match status" value="1"/>
</dbReference>
<dbReference type="AlphaFoldDB" id="A0AAW9SLB5"/>
<name>A0AAW9SLB5_9BACT</name>
<keyword evidence="3" id="KW-1185">Reference proteome</keyword>
<dbReference type="EMBL" id="JBDKWZ010000025">
    <property type="protein sequence ID" value="MEN7551651.1"/>
    <property type="molecule type" value="Genomic_DNA"/>
</dbReference>
<dbReference type="InterPro" id="IPR024072">
    <property type="entry name" value="DHFR-like_dom_sf"/>
</dbReference>
<organism evidence="2 3">
    <name type="scientific">Rapidithrix thailandica</name>
    <dbReference type="NCBI Taxonomy" id="413964"/>
    <lineage>
        <taxon>Bacteria</taxon>
        <taxon>Pseudomonadati</taxon>
        <taxon>Bacteroidota</taxon>
        <taxon>Cytophagia</taxon>
        <taxon>Cytophagales</taxon>
        <taxon>Flammeovirgaceae</taxon>
        <taxon>Rapidithrix</taxon>
    </lineage>
</organism>
<feature type="domain" description="Bacterial bifunctional deaminase-reductase C-terminal" evidence="1">
    <location>
        <begin position="4"/>
        <end position="167"/>
    </location>
</feature>
<evidence type="ECO:0000313" key="2">
    <source>
        <dbReference type="EMBL" id="MEN7551651.1"/>
    </source>
</evidence>
<dbReference type="GO" id="GO:0009231">
    <property type="term" value="P:riboflavin biosynthetic process"/>
    <property type="evidence" value="ECO:0007669"/>
    <property type="project" value="InterPro"/>
</dbReference>
<comment type="caution">
    <text evidence="2">The sequence shown here is derived from an EMBL/GenBank/DDBJ whole genome shotgun (WGS) entry which is preliminary data.</text>
</comment>
<dbReference type="RefSeq" id="WP_346824430.1">
    <property type="nucleotide sequence ID" value="NZ_JBDKWZ010000025.1"/>
</dbReference>
<protein>
    <submittedName>
        <fullName evidence="2">Dihydrofolate reductase family protein</fullName>
    </submittedName>
</protein>
<sequence>MRKTTLYIAMSLDGYIAQPNDDLRFLSIVQKEGEDYGYAKFNSTVDTVIMGRKTYDWVMKNATEFPHTDKQAFIITRTPKAAIGNTSFYSGSLKTLVLKLKQEKGKTIFIDGGAEVANSLMKEQLIDELIISIIPVCIGEGIRLFKDGRPWTHLQLLESRTFESGLVQLHYQCMKKD</sequence>
<dbReference type="Pfam" id="PF01872">
    <property type="entry name" value="RibD_C"/>
    <property type="match status" value="1"/>
</dbReference>